<dbReference type="Pfam" id="PF02627">
    <property type="entry name" value="CMD"/>
    <property type="match status" value="1"/>
</dbReference>
<comment type="caution">
    <text evidence="2">The sequence shown here is derived from an EMBL/GenBank/DDBJ whole genome shotgun (WGS) entry which is preliminary data.</text>
</comment>
<evidence type="ECO:0000259" key="1">
    <source>
        <dbReference type="Pfam" id="PF02627"/>
    </source>
</evidence>
<dbReference type="RefSeq" id="WP_071635148.1">
    <property type="nucleotide sequence ID" value="NZ_MLFK01000002.1"/>
</dbReference>
<evidence type="ECO:0000313" key="2">
    <source>
        <dbReference type="EMBL" id="OIV43148.1"/>
    </source>
</evidence>
<reference evidence="2 3" key="1">
    <citation type="submission" date="2016-10" db="EMBL/GenBank/DDBJ databases">
        <title>Draft Genome Sequence of Rhizobacteria Flavobacterium johnsoniae CI04.</title>
        <authorList>
            <person name="Bravo J.I."/>
            <person name="Lozano G.L."/>
            <person name="Handelsman J."/>
        </authorList>
    </citation>
    <scope>NUCLEOTIDE SEQUENCE [LARGE SCALE GENOMIC DNA]</scope>
    <source>
        <strain evidence="2 3">CI04</strain>
    </source>
</reference>
<evidence type="ECO:0000313" key="3">
    <source>
        <dbReference type="Proteomes" id="UP000182826"/>
    </source>
</evidence>
<dbReference type="NCBIfam" id="TIGR00778">
    <property type="entry name" value="ahpD_dom"/>
    <property type="match status" value="1"/>
</dbReference>
<dbReference type="SUPFAM" id="SSF69118">
    <property type="entry name" value="AhpD-like"/>
    <property type="match status" value="1"/>
</dbReference>
<name>A0A1J7CNJ9_FLAJO</name>
<gene>
    <name evidence="2" type="ORF">BKM63_02755</name>
</gene>
<feature type="domain" description="Carboxymuconolactone decarboxylase-like" evidence="1">
    <location>
        <begin position="18"/>
        <end position="94"/>
    </location>
</feature>
<organism evidence="2 3">
    <name type="scientific">Flavobacterium johnsoniae</name>
    <name type="common">Cytophaga johnsonae</name>
    <dbReference type="NCBI Taxonomy" id="986"/>
    <lineage>
        <taxon>Bacteria</taxon>
        <taxon>Pseudomonadati</taxon>
        <taxon>Bacteroidota</taxon>
        <taxon>Flavobacteriia</taxon>
        <taxon>Flavobacteriales</taxon>
        <taxon>Flavobacteriaceae</taxon>
        <taxon>Flavobacterium</taxon>
    </lineage>
</organism>
<protein>
    <submittedName>
        <fullName evidence="2">Carboxymuconolactone decarboxylase</fullName>
    </submittedName>
</protein>
<dbReference type="InterPro" id="IPR029032">
    <property type="entry name" value="AhpD-like"/>
</dbReference>
<accession>A0A1J7CNJ9</accession>
<dbReference type="Gene3D" id="1.20.1290.10">
    <property type="entry name" value="AhpD-like"/>
    <property type="match status" value="1"/>
</dbReference>
<keyword evidence="3" id="KW-1185">Reference proteome</keyword>
<dbReference type="OrthoDB" id="9801997at2"/>
<dbReference type="AlphaFoldDB" id="A0A1J7CNJ9"/>
<proteinExistence type="predicted"/>
<dbReference type="PANTHER" id="PTHR34846">
    <property type="entry name" value="4-CARBOXYMUCONOLACTONE DECARBOXYLASE FAMILY PROTEIN (AFU_ORTHOLOGUE AFUA_6G11590)"/>
    <property type="match status" value="1"/>
</dbReference>
<dbReference type="GO" id="GO:0051920">
    <property type="term" value="F:peroxiredoxin activity"/>
    <property type="evidence" value="ECO:0007669"/>
    <property type="project" value="InterPro"/>
</dbReference>
<dbReference type="EMBL" id="MLFK01000002">
    <property type="protein sequence ID" value="OIV43148.1"/>
    <property type="molecule type" value="Genomic_DNA"/>
</dbReference>
<dbReference type="InterPro" id="IPR004675">
    <property type="entry name" value="AhpD_core"/>
</dbReference>
<dbReference type="InterPro" id="IPR003779">
    <property type="entry name" value="CMD-like"/>
</dbReference>
<dbReference type="Proteomes" id="UP000182826">
    <property type="component" value="Unassembled WGS sequence"/>
</dbReference>
<sequence length="150" mass="16992">METRINVFEKGQKAISTLFGVTGYLKKSTIERSLMELVDFRISQINNCAYCLDMHSKEALANGETTQRLFGLSAWRETPYFTKRERVALAYAEAVNACEVPDDIYDLAKTEFTEEELIDLTLAIATINTWNRINIAFSNTPGSYRVGQFG</sequence>
<dbReference type="PANTHER" id="PTHR34846:SF10">
    <property type="entry name" value="CYTOPLASMIC PROTEIN"/>
    <property type="match status" value="1"/>
</dbReference>